<protein>
    <submittedName>
        <fullName evidence="1">DNA alkylation repair protein</fullName>
    </submittedName>
</protein>
<dbReference type="PANTHER" id="PTHR34070">
    <property type="entry name" value="ARMADILLO-TYPE FOLD"/>
    <property type="match status" value="1"/>
</dbReference>
<dbReference type="SUPFAM" id="SSF48371">
    <property type="entry name" value="ARM repeat"/>
    <property type="match status" value="1"/>
</dbReference>
<reference evidence="1 2" key="1">
    <citation type="submission" date="2019-08" db="EMBL/GenBank/DDBJ databases">
        <title>In-depth cultivation of the pig gut microbiome towards novel bacterial diversity and tailored functional studies.</title>
        <authorList>
            <person name="Wylensek D."/>
            <person name="Hitch T.C.A."/>
            <person name="Clavel T."/>
        </authorList>
    </citation>
    <scope>NUCLEOTIDE SEQUENCE [LARGE SCALE GENOMIC DNA]</scope>
    <source>
        <strain evidence="1 2">LKV-178-WT-2A</strain>
    </source>
</reference>
<organism evidence="1 2">
    <name type="scientific">Hallella mizrahii</name>
    <dbReference type="NCBI Taxonomy" id="2606637"/>
    <lineage>
        <taxon>Bacteria</taxon>
        <taxon>Pseudomonadati</taxon>
        <taxon>Bacteroidota</taxon>
        <taxon>Bacteroidia</taxon>
        <taxon>Bacteroidales</taxon>
        <taxon>Prevotellaceae</taxon>
        <taxon>Hallella</taxon>
    </lineage>
</organism>
<dbReference type="PANTHER" id="PTHR34070:SF1">
    <property type="entry name" value="DNA ALKYLATION REPAIR PROTEIN"/>
    <property type="match status" value="1"/>
</dbReference>
<dbReference type="Gene3D" id="1.25.10.90">
    <property type="match status" value="1"/>
</dbReference>
<gene>
    <name evidence="1" type="ORF">FYJ73_08255</name>
</gene>
<dbReference type="RefSeq" id="WP_154534245.1">
    <property type="nucleotide sequence ID" value="NZ_VUNG01000019.1"/>
</dbReference>
<dbReference type="Proteomes" id="UP000438914">
    <property type="component" value="Unassembled WGS sequence"/>
</dbReference>
<keyword evidence="2" id="KW-1185">Reference proteome</keyword>
<dbReference type="InterPro" id="IPR014825">
    <property type="entry name" value="DNA_alkylation"/>
</dbReference>
<dbReference type="CDD" id="cd06561">
    <property type="entry name" value="AlkD_like"/>
    <property type="match status" value="1"/>
</dbReference>
<dbReference type="Pfam" id="PF08713">
    <property type="entry name" value="DNA_alkylation"/>
    <property type="match status" value="1"/>
</dbReference>
<proteinExistence type="predicted"/>
<evidence type="ECO:0000313" key="2">
    <source>
        <dbReference type="Proteomes" id="UP000438914"/>
    </source>
</evidence>
<dbReference type="AlphaFoldDB" id="A0A7K0KGS9"/>
<sequence>MTVESILSELEAYANPVRKEHNASFFKSGKGEYAEGDQFVGVSVPDVRKVVANHKDTSLEDIDGLLQSPFHEVRLAGIFILVGQMEQTEKRSWSKTHSPEETEETRRKIYEFYLNHTSSVNNWDLVDSSALYIVGSYLSDKDRQPLYQLAHSKNLWEQRIAIVSTYAFIRNGDTADTYAIASILLHHPHDLIHKAVGWMLREAGKRDLAGLTFFLDQHAAEMPRTMLRYSLEKLSADKRKHYMKLRQKS</sequence>
<accession>A0A7K0KGS9</accession>
<dbReference type="EMBL" id="VUNG01000019">
    <property type="protein sequence ID" value="MST84660.1"/>
    <property type="molecule type" value="Genomic_DNA"/>
</dbReference>
<evidence type="ECO:0000313" key="1">
    <source>
        <dbReference type="EMBL" id="MST84660.1"/>
    </source>
</evidence>
<dbReference type="InterPro" id="IPR016024">
    <property type="entry name" value="ARM-type_fold"/>
</dbReference>
<name>A0A7K0KGS9_9BACT</name>
<comment type="caution">
    <text evidence="1">The sequence shown here is derived from an EMBL/GenBank/DDBJ whole genome shotgun (WGS) entry which is preliminary data.</text>
</comment>